<evidence type="ECO:0000259" key="7">
    <source>
        <dbReference type="PROSITE" id="PS50011"/>
    </source>
</evidence>
<dbReference type="Proteomes" id="UP001189429">
    <property type="component" value="Unassembled WGS sequence"/>
</dbReference>
<dbReference type="EC" id="2.7.11.1" evidence="1"/>
<keyword evidence="2 5" id="KW-0547">Nucleotide-binding</keyword>
<keyword evidence="6" id="KW-0808">Transferase</keyword>
<comment type="similarity">
    <text evidence="6">Belongs to the protein kinase superfamily.</text>
</comment>
<reference evidence="8" key="1">
    <citation type="submission" date="2023-10" db="EMBL/GenBank/DDBJ databases">
        <authorList>
            <person name="Chen Y."/>
            <person name="Shah S."/>
            <person name="Dougan E. K."/>
            <person name="Thang M."/>
            <person name="Chan C."/>
        </authorList>
    </citation>
    <scope>NUCLEOTIDE SEQUENCE [LARGE SCALE GENOMIC DNA]</scope>
</reference>
<proteinExistence type="inferred from homology"/>
<evidence type="ECO:0000256" key="3">
    <source>
        <dbReference type="ARBA" id="ARBA00022840"/>
    </source>
</evidence>
<evidence type="ECO:0000256" key="1">
    <source>
        <dbReference type="ARBA" id="ARBA00012513"/>
    </source>
</evidence>
<evidence type="ECO:0000256" key="6">
    <source>
        <dbReference type="RuleBase" id="RU000304"/>
    </source>
</evidence>
<dbReference type="SMART" id="SM00220">
    <property type="entry name" value="S_TKc"/>
    <property type="match status" value="1"/>
</dbReference>
<dbReference type="InterPro" id="IPR017441">
    <property type="entry name" value="Protein_kinase_ATP_BS"/>
</dbReference>
<dbReference type="InterPro" id="IPR011009">
    <property type="entry name" value="Kinase-like_dom_sf"/>
</dbReference>
<dbReference type="PANTHER" id="PTHR11909">
    <property type="entry name" value="CASEIN KINASE-RELATED"/>
    <property type="match status" value="1"/>
</dbReference>
<dbReference type="InterPro" id="IPR050235">
    <property type="entry name" value="CK1_Ser-Thr_kinase"/>
</dbReference>
<feature type="domain" description="Protein kinase" evidence="7">
    <location>
        <begin position="37"/>
        <end position="305"/>
    </location>
</feature>
<keyword evidence="9" id="KW-1185">Reference proteome</keyword>
<organism evidence="8 9">
    <name type="scientific">Prorocentrum cordatum</name>
    <dbReference type="NCBI Taxonomy" id="2364126"/>
    <lineage>
        <taxon>Eukaryota</taxon>
        <taxon>Sar</taxon>
        <taxon>Alveolata</taxon>
        <taxon>Dinophyceae</taxon>
        <taxon>Prorocentrales</taxon>
        <taxon>Prorocentraceae</taxon>
        <taxon>Prorocentrum</taxon>
    </lineage>
</organism>
<dbReference type="InterPro" id="IPR008271">
    <property type="entry name" value="Ser/Thr_kinase_AS"/>
</dbReference>
<dbReference type="PROSITE" id="PS50011">
    <property type="entry name" value="PROTEIN_KINASE_DOM"/>
    <property type="match status" value="1"/>
</dbReference>
<evidence type="ECO:0000313" key="8">
    <source>
        <dbReference type="EMBL" id="CAK0871122.1"/>
    </source>
</evidence>
<dbReference type="EMBL" id="CAUYUJ010017037">
    <property type="protein sequence ID" value="CAK0871122.1"/>
    <property type="molecule type" value="Genomic_DNA"/>
</dbReference>
<dbReference type="InterPro" id="IPR000719">
    <property type="entry name" value="Prot_kinase_dom"/>
</dbReference>
<comment type="caution">
    <text evidence="8">The sequence shown here is derived from an EMBL/GenBank/DDBJ whole genome shotgun (WGS) entry which is preliminary data.</text>
</comment>
<evidence type="ECO:0000313" key="9">
    <source>
        <dbReference type="Proteomes" id="UP001189429"/>
    </source>
</evidence>
<dbReference type="PROSITE" id="PS00108">
    <property type="entry name" value="PROTEIN_KINASE_ST"/>
    <property type="match status" value="1"/>
</dbReference>
<evidence type="ECO:0000256" key="4">
    <source>
        <dbReference type="ARBA" id="ARBA00023860"/>
    </source>
</evidence>
<dbReference type="SUPFAM" id="SSF56112">
    <property type="entry name" value="Protein kinase-like (PK-like)"/>
    <property type="match status" value="1"/>
</dbReference>
<feature type="binding site" evidence="5">
    <location>
        <position position="66"/>
    </location>
    <ligand>
        <name>ATP</name>
        <dbReference type="ChEBI" id="CHEBI:30616"/>
    </ligand>
</feature>
<evidence type="ECO:0000256" key="5">
    <source>
        <dbReference type="PROSITE-ProRule" id="PRU10141"/>
    </source>
</evidence>
<evidence type="ECO:0000256" key="2">
    <source>
        <dbReference type="ARBA" id="ARBA00022741"/>
    </source>
</evidence>
<sequence>MVQKVCAAFWRCCPILAQRPLGQHGGMPLTARIGGKYQIGRKIGSGSFGDIHIGTNVQTNDEVAIKLEKLTTKQPQVLYESKVYKIISGHPGIPEVHWYGVEGDYNVMVLDLLGPSLEDLFNFCGRKFSLKTVLMLADQMFGLMEHVHSRNLIHRDIKPDNFLMGVGKNDKQLYMIDFGLAKKYRNASTQEHIAFREHKSLTGTARYASIHTHLGEEQSRRDDMEAIAYVLLYFMRGGLPWQGLRGATKEEKYKKILEKKLSIPIEALGKAFPTEFTTYLNYSQNLGFEDRPNYAFPRMLLRDLFDREKLTHDSVFDWDIRNEQEKEEQAARYGAGAGEVELAVRLRERAGS</sequence>
<dbReference type="Gene3D" id="1.10.510.10">
    <property type="entry name" value="Transferase(Phosphotransferase) domain 1"/>
    <property type="match status" value="1"/>
</dbReference>
<dbReference type="PROSITE" id="PS00107">
    <property type="entry name" value="PROTEIN_KINASE_ATP"/>
    <property type="match status" value="1"/>
</dbReference>
<dbReference type="Pfam" id="PF00069">
    <property type="entry name" value="Pkinase"/>
    <property type="match status" value="1"/>
</dbReference>
<keyword evidence="3 5" id="KW-0067">ATP-binding</keyword>
<keyword evidence="6" id="KW-0723">Serine/threonine-protein kinase</keyword>
<accession>A0ABN9VGD9</accession>
<keyword evidence="6" id="KW-0418">Kinase</keyword>
<protein>
    <recommendedName>
        <fullName evidence="4">Casein kinase I</fullName>
        <ecNumber evidence="1">2.7.11.1</ecNumber>
    </recommendedName>
</protein>
<name>A0ABN9VGD9_9DINO</name>
<gene>
    <name evidence="8" type="ORF">PCOR1329_LOCUS57054</name>
</gene>